<feature type="compositionally biased region" description="Polar residues" evidence="2">
    <location>
        <begin position="759"/>
        <end position="769"/>
    </location>
</feature>
<proteinExistence type="inferred from homology"/>
<evidence type="ECO:0000313" key="4">
    <source>
        <dbReference type="Proteomes" id="UP000053989"/>
    </source>
</evidence>
<name>A0A0C2Z5T2_9AGAM</name>
<evidence type="ECO:0000256" key="1">
    <source>
        <dbReference type="ARBA" id="ARBA00010098"/>
    </source>
</evidence>
<accession>A0A0C2Z5T2</accession>
<feature type="region of interest" description="Disordered" evidence="2">
    <location>
        <begin position="323"/>
        <end position="362"/>
    </location>
</feature>
<dbReference type="FunCoup" id="A0A0C2Z5T2">
    <property type="interactions" value="491"/>
</dbReference>
<evidence type="ECO:0008006" key="5">
    <source>
        <dbReference type="Google" id="ProtNLM"/>
    </source>
</evidence>
<dbReference type="EMBL" id="KN822102">
    <property type="protein sequence ID" value="KIM57353.1"/>
    <property type="molecule type" value="Genomic_DNA"/>
</dbReference>
<protein>
    <recommendedName>
        <fullName evidence="5">RNA polymerase I-specific transcription initiation factor RRN3</fullName>
    </recommendedName>
</protein>
<dbReference type="OrthoDB" id="26970at2759"/>
<feature type="region of interest" description="Disordered" evidence="2">
    <location>
        <begin position="405"/>
        <end position="424"/>
    </location>
</feature>
<dbReference type="GO" id="GO:0001042">
    <property type="term" value="F:RNA polymerase I core binding"/>
    <property type="evidence" value="ECO:0007669"/>
    <property type="project" value="TreeGrafter"/>
</dbReference>
<dbReference type="PANTHER" id="PTHR12790">
    <property type="entry name" value="TRANSCRIPTION INITIATION FACTOR IA RRN3"/>
    <property type="match status" value="1"/>
</dbReference>
<evidence type="ECO:0000256" key="2">
    <source>
        <dbReference type="SAM" id="MobiDB-lite"/>
    </source>
</evidence>
<organism evidence="3 4">
    <name type="scientific">Scleroderma citrinum Foug A</name>
    <dbReference type="NCBI Taxonomy" id="1036808"/>
    <lineage>
        <taxon>Eukaryota</taxon>
        <taxon>Fungi</taxon>
        <taxon>Dikarya</taxon>
        <taxon>Basidiomycota</taxon>
        <taxon>Agaricomycotina</taxon>
        <taxon>Agaricomycetes</taxon>
        <taxon>Agaricomycetidae</taxon>
        <taxon>Boletales</taxon>
        <taxon>Sclerodermatineae</taxon>
        <taxon>Sclerodermataceae</taxon>
        <taxon>Scleroderma</taxon>
    </lineage>
</organism>
<dbReference type="GO" id="GO:0006361">
    <property type="term" value="P:transcription initiation at RNA polymerase I promoter"/>
    <property type="evidence" value="ECO:0007669"/>
    <property type="project" value="InterPro"/>
</dbReference>
<gene>
    <name evidence="3" type="ORF">SCLCIDRAFT_1219565</name>
</gene>
<feature type="compositionally biased region" description="Acidic residues" evidence="2">
    <location>
        <begin position="326"/>
        <end position="348"/>
    </location>
</feature>
<evidence type="ECO:0000313" key="3">
    <source>
        <dbReference type="EMBL" id="KIM57353.1"/>
    </source>
</evidence>
<dbReference type="GO" id="GO:0005634">
    <property type="term" value="C:nucleus"/>
    <property type="evidence" value="ECO:0007669"/>
    <property type="project" value="TreeGrafter"/>
</dbReference>
<dbReference type="InParanoid" id="A0A0C2Z5T2"/>
<dbReference type="Proteomes" id="UP000053989">
    <property type="component" value="Unassembled WGS sequence"/>
</dbReference>
<sequence>MDPHSTHSQFNQRTPKSGPFSPSVRFIESQPKISLEKYAKRPSFKPPRSNAQPADTLDMLIHRPIATNSRVKQDEQFKRDMYIAFINKALQGKLDGQSKDFDDLVDQFNPRKARENATSSSQLRLWIVSLSHVLSRLERRHSSLVEAIVNLPWTTMDANFVRTYTDFIGMLLSARPEYLSLVLGKISQGLTYQSGLQALNASGPESSGTPITRRVIYDRLHYLLNHLLALIPTLPSTLQPLLVRNFPHKRQPQVAQVTYIRNLLRVTEYCSELADRILALIIDRALQIDVEIQVELEELEEDGTLGNGDVFEFDPFDVVVGQEGEEHSDEDDEDNEGSDVESDFSSDESDGRGDGDPDLPANAQHIQDMVNKLDSILKLILDHFNSLHFAAETAVILQPSSKTPINALHSPNSPRPSSPISAESGRTLRAKQFHTLLAIFERTIIRTFKSRYTQFLIFWYSSLDPEFSDLFQGLLVEKALLGQDIPAVTRAAAASYIASFVSRAKFVDREAARCVVSVLCTFLRSHLDAFDSVVQAGGELTGMAHHSVFYAIAQAFFLIFCFRWRDLEEEFDEAEEYPGKRKWMTELSVIQRVITSPLNPLKICSPNVVMQFARVAQATDFIYCYSILETNKRSEYHPSPGSISVLSKAVGGEFLEAELHTFFPFDPYKLPRSSPYIQGVYRDWSSVAIGDEDEDEADIDDDSVDDEDDDRRSAEGNNLMSHATGMVSVAGGLSIPGQPQSNSDADGLGESFGGMSISPAHSQSVVMVS</sequence>
<feature type="region of interest" description="Disordered" evidence="2">
    <location>
        <begin position="1"/>
        <end position="25"/>
    </location>
</feature>
<reference evidence="3 4" key="1">
    <citation type="submission" date="2014-04" db="EMBL/GenBank/DDBJ databases">
        <authorList>
            <consortium name="DOE Joint Genome Institute"/>
            <person name="Kuo A."/>
            <person name="Kohler A."/>
            <person name="Nagy L.G."/>
            <person name="Floudas D."/>
            <person name="Copeland A."/>
            <person name="Barry K.W."/>
            <person name="Cichocki N."/>
            <person name="Veneault-Fourrey C."/>
            <person name="LaButti K."/>
            <person name="Lindquist E.A."/>
            <person name="Lipzen A."/>
            <person name="Lundell T."/>
            <person name="Morin E."/>
            <person name="Murat C."/>
            <person name="Sun H."/>
            <person name="Tunlid A."/>
            <person name="Henrissat B."/>
            <person name="Grigoriev I.V."/>
            <person name="Hibbett D.S."/>
            <person name="Martin F."/>
            <person name="Nordberg H.P."/>
            <person name="Cantor M.N."/>
            <person name="Hua S.X."/>
        </authorList>
    </citation>
    <scope>NUCLEOTIDE SEQUENCE [LARGE SCALE GENOMIC DNA]</scope>
    <source>
        <strain evidence="3 4">Foug A</strain>
    </source>
</reference>
<feature type="compositionally biased region" description="Acidic residues" evidence="2">
    <location>
        <begin position="691"/>
        <end position="709"/>
    </location>
</feature>
<dbReference type="Pfam" id="PF05327">
    <property type="entry name" value="RRN3"/>
    <property type="match status" value="1"/>
</dbReference>
<dbReference type="HOGENOM" id="CLU_010579_0_0_1"/>
<dbReference type="AlphaFoldDB" id="A0A0C2Z5T2"/>
<dbReference type="PANTHER" id="PTHR12790:SF0">
    <property type="entry name" value="RNA POLYMERASE I-SPECIFIC TRANSCRIPTION INITIATION FACTOR RRN3-RELATED"/>
    <property type="match status" value="1"/>
</dbReference>
<comment type="similarity">
    <text evidence="1">Belongs to the RRN3 family.</text>
</comment>
<reference evidence="4" key="2">
    <citation type="submission" date="2015-01" db="EMBL/GenBank/DDBJ databases">
        <title>Evolutionary Origins and Diversification of the Mycorrhizal Mutualists.</title>
        <authorList>
            <consortium name="DOE Joint Genome Institute"/>
            <consortium name="Mycorrhizal Genomics Consortium"/>
            <person name="Kohler A."/>
            <person name="Kuo A."/>
            <person name="Nagy L.G."/>
            <person name="Floudas D."/>
            <person name="Copeland A."/>
            <person name="Barry K.W."/>
            <person name="Cichocki N."/>
            <person name="Veneault-Fourrey C."/>
            <person name="LaButti K."/>
            <person name="Lindquist E.A."/>
            <person name="Lipzen A."/>
            <person name="Lundell T."/>
            <person name="Morin E."/>
            <person name="Murat C."/>
            <person name="Riley R."/>
            <person name="Ohm R."/>
            <person name="Sun H."/>
            <person name="Tunlid A."/>
            <person name="Henrissat B."/>
            <person name="Grigoriev I.V."/>
            <person name="Hibbett D.S."/>
            <person name="Martin F."/>
        </authorList>
    </citation>
    <scope>NUCLEOTIDE SEQUENCE [LARGE SCALE GENOMIC DNA]</scope>
    <source>
        <strain evidence="4">Foug A</strain>
    </source>
</reference>
<dbReference type="GO" id="GO:0001181">
    <property type="term" value="F:RNA polymerase I general transcription initiation factor activity"/>
    <property type="evidence" value="ECO:0007669"/>
    <property type="project" value="InterPro"/>
</dbReference>
<feature type="region of interest" description="Disordered" evidence="2">
    <location>
        <begin position="691"/>
        <end position="769"/>
    </location>
</feature>
<dbReference type="InterPro" id="IPR007991">
    <property type="entry name" value="RNA_pol_I_trans_ini_fac_RRN3"/>
</dbReference>
<feature type="compositionally biased region" description="Polar residues" evidence="2">
    <location>
        <begin position="1"/>
        <end position="15"/>
    </location>
</feature>
<keyword evidence="4" id="KW-1185">Reference proteome</keyword>
<dbReference type="STRING" id="1036808.A0A0C2Z5T2"/>